<dbReference type="OrthoDB" id="2061990at2"/>
<proteinExistence type="predicted"/>
<dbReference type="InterPro" id="IPR051531">
    <property type="entry name" value="N-acetyltransferase"/>
</dbReference>
<dbReference type="InterPro" id="IPR000182">
    <property type="entry name" value="GNAT_dom"/>
</dbReference>
<dbReference type="AlphaFoldDB" id="A0A317ZYL2"/>
<dbReference type="PANTHER" id="PTHR43792">
    <property type="entry name" value="GNAT FAMILY, PUTATIVE (AFU_ORTHOLOGUE AFUA_3G00765)-RELATED-RELATED"/>
    <property type="match status" value="1"/>
</dbReference>
<sequence>MELVVLEAAVLEALVVGDRTAAAAATGLDFPEFFDTQGWLWRIHIDRMRQHPASVGWLARAVVDSATGEVVGHAGFHFQPDPAGMVEIGYTIVPERRGRGLATATVTALLAFAAADPAVRTVRASVSPENPASLAVVAHHGFVQTGEQEDEEDGLELIFERAPR</sequence>
<dbReference type="Pfam" id="PF13302">
    <property type="entry name" value="Acetyltransf_3"/>
    <property type="match status" value="1"/>
</dbReference>
<evidence type="ECO:0000313" key="3">
    <source>
        <dbReference type="Proteomes" id="UP000246722"/>
    </source>
</evidence>
<dbReference type="EMBL" id="QHLY01000007">
    <property type="protein sequence ID" value="PXA70632.1"/>
    <property type="molecule type" value="Genomic_DNA"/>
</dbReference>
<gene>
    <name evidence="2" type="ORF">CTB96_05950</name>
</gene>
<dbReference type="CDD" id="cd04301">
    <property type="entry name" value="NAT_SF"/>
    <property type="match status" value="1"/>
</dbReference>
<keyword evidence="2" id="KW-0808">Transferase</keyword>
<dbReference type="GO" id="GO:0016747">
    <property type="term" value="F:acyltransferase activity, transferring groups other than amino-acyl groups"/>
    <property type="evidence" value="ECO:0007669"/>
    <property type="project" value="InterPro"/>
</dbReference>
<dbReference type="Proteomes" id="UP000246722">
    <property type="component" value="Unassembled WGS sequence"/>
</dbReference>
<comment type="caution">
    <text evidence="2">The sequence shown here is derived from an EMBL/GenBank/DDBJ whole genome shotgun (WGS) entry which is preliminary data.</text>
</comment>
<reference evidence="2 3" key="1">
    <citation type="submission" date="2018-05" db="EMBL/GenBank/DDBJ databases">
        <title>Genetic diversity of glacier-inhabiting Cryobacterium bacteria in China and description of Cryobacterium mengkeensis sp. nov. and Arthrobacter glacialis sp. nov.</title>
        <authorList>
            <person name="Liu Q."/>
            <person name="Xin Y.-H."/>
        </authorList>
    </citation>
    <scope>NUCLEOTIDE SEQUENCE [LARGE SCALE GENOMIC DNA]</scope>
    <source>
        <strain evidence="2 3">SK-1</strain>
    </source>
</reference>
<keyword evidence="3" id="KW-1185">Reference proteome</keyword>
<organism evidence="2 3">
    <name type="scientific">Cryobacterium arcticum</name>
    <dbReference type="NCBI Taxonomy" id="670052"/>
    <lineage>
        <taxon>Bacteria</taxon>
        <taxon>Bacillati</taxon>
        <taxon>Actinomycetota</taxon>
        <taxon>Actinomycetes</taxon>
        <taxon>Micrococcales</taxon>
        <taxon>Microbacteriaceae</taxon>
        <taxon>Cryobacterium</taxon>
    </lineage>
</organism>
<dbReference type="PROSITE" id="PS51186">
    <property type="entry name" value="GNAT"/>
    <property type="match status" value="1"/>
</dbReference>
<dbReference type="PANTHER" id="PTHR43792:SF13">
    <property type="entry name" value="ACETYLTRANSFERASE"/>
    <property type="match status" value="1"/>
</dbReference>
<evidence type="ECO:0000259" key="1">
    <source>
        <dbReference type="PROSITE" id="PS51186"/>
    </source>
</evidence>
<dbReference type="Gene3D" id="3.40.630.30">
    <property type="match status" value="1"/>
</dbReference>
<protein>
    <submittedName>
        <fullName evidence="2">GNAT family N-acetyltransferase</fullName>
    </submittedName>
</protein>
<dbReference type="SUPFAM" id="SSF55729">
    <property type="entry name" value="Acyl-CoA N-acyltransferases (Nat)"/>
    <property type="match status" value="1"/>
</dbReference>
<accession>A0A317ZYL2</accession>
<evidence type="ECO:0000313" key="2">
    <source>
        <dbReference type="EMBL" id="PXA70632.1"/>
    </source>
</evidence>
<feature type="domain" description="N-acetyltransferase" evidence="1">
    <location>
        <begin position="1"/>
        <end position="162"/>
    </location>
</feature>
<dbReference type="InterPro" id="IPR016181">
    <property type="entry name" value="Acyl_CoA_acyltransferase"/>
</dbReference>
<name>A0A317ZYL2_9MICO</name>